<accession>A0A2V4AQE4</accession>
<dbReference type="SMART" id="SM00382">
    <property type="entry name" value="AAA"/>
    <property type="match status" value="1"/>
</dbReference>
<dbReference type="EMBL" id="MASW01000006">
    <property type="protein sequence ID" value="PXY21346.1"/>
    <property type="molecule type" value="Genomic_DNA"/>
</dbReference>
<dbReference type="AlphaFoldDB" id="A0A2V4AQE4"/>
<dbReference type="Pfam" id="PF00005">
    <property type="entry name" value="ABC_tran"/>
    <property type="match status" value="1"/>
</dbReference>
<evidence type="ECO:0000313" key="6">
    <source>
        <dbReference type="Proteomes" id="UP000249915"/>
    </source>
</evidence>
<keyword evidence="4 5" id="KW-0067">ATP-binding</keyword>
<organism evidence="5 6">
    <name type="scientific">Prauserella muralis</name>
    <dbReference type="NCBI Taxonomy" id="588067"/>
    <lineage>
        <taxon>Bacteria</taxon>
        <taxon>Bacillati</taxon>
        <taxon>Actinomycetota</taxon>
        <taxon>Actinomycetes</taxon>
        <taxon>Pseudonocardiales</taxon>
        <taxon>Pseudonocardiaceae</taxon>
        <taxon>Prauserella</taxon>
    </lineage>
</organism>
<evidence type="ECO:0000256" key="1">
    <source>
        <dbReference type="ARBA" id="ARBA00005417"/>
    </source>
</evidence>
<comment type="caution">
    <text evidence="5">The sequence shown here is derived from an EMBL/GenBank/DDBJ whole genome shotgun (WGS) entry which is preliminary data.</text>
</comment>
<dbReference type="GO" id="GO:0005524">
    <property type="term" value="F:ATP binding"/>
    <property type="evidence" value="ECO:0007669"/>
    <property type="project" value="UniProtKB-KW"/>
</dbReference>
<evidence type="ECO:0000313" key="5">
    <source>
        <dbReference type="EMBL" id="PXY21346.1"/>
    </source>
</evidence>
<dbReference type="PIRSF" id="PIRSF039085">
    <property type="entry name" value="ABC_ATPase_HisP"/>
    <property type="match status" value="1"/>
</dbReference>
<reference evidence="5 6" key="1">
    <citation type="submission" date="2016-07" db="EMBL/GenBank/DDBJ databases">
        <title>Draft genome sequence of Prauserella muralis DSM 45305, isolated from a mould-covered wall in an indoor environment.</title>
        <authorList>
            <person name="Ruckert C."/>
            <person name="Albersmeier A."/>
            <person name="Jiang C.-L."/>
            <person name="Jiang Y."/>
            <person name="Kalinowski J."/>
            <person name="Schneider O."/>
            <person name="Winkler A."/>
            <person name="Zotchev S.B."/>
        </authorList>
    </citation>
    <scope>NUCLEOTIDE SEQUENCE [LARGE SCALE GENOMIC DNA]</scope>
    <source>
        <strain evidence="5 6">DSM 45305</strain>
    </source>
</reference>
<dbReference type="Gene3D" id="3.40.50.300">
    <property type="entry name" value="P-loop containing nucleotide triphosphate hydrolases"/>
    <property type="match status" value="1"/>
</dbReference>
<name>A0A2V4AQE4_9PSEU</name>
<evidence type="ECO:0000256" key="2">
    <source>
        <dbReference type="ARBA" id="ARBA00022448"/>
    </source>
</evidence>
<keyword evidence="3" id="KW-0547">Nucleotide-binding</keyword>
<evidence type="ECO:0000256" key="4">
    <source>
        <dbReference type="ARBA" id="ARBA00022840"/>
    </source>
</evidence>
<dbReference type="SUPFAM" id="SSF52540">
    <property type="entry name" value="P-loop containing nucleoside triphosphate hydrolases"/>
    <property type="match status" value="1"/>
</dbReference>
<dbReference type="PANTHER" id="PTHR43166">
    <property type="entry name" value="AMINO ACID IMPORT ATP-BINDING PROTEIN"/>
    <property type="match status" value="1"/>
</dbReference>
<dbReference type="InterPro" id="IPR003439">
    <property type="entry name" value="ABC_transporter-like_ATP-bd"/>
</dbReference>
<evidence type="ECO:0000256" key="3">
    <source>
        <dbReference type="ARBA" id="ARBA00022741"/>
    </source>
</evidence>
<dbReference type="InterPro" id="IPR017871">
    <property type="entry name" value="ABC_transporter-like_CS"/>
</dbReference>
<keyword evidence="2" id="KW-0813">Transport</keyword>
<dbReference type="InterPro" id="IPR027417">
    <property type="entry name" value="P-loop_NTPase"/>
</dbReference>
<dbReference type="PROSITE" id="PS50893">
    <property type="entry name" value="ABC_TRANSPORTER_2"/>
    <property type="match status" value="1"/>
</dbReference>
<protein>
    <submittedName>
        <fullName evidence="5">Ectoine/hydroxyectoine ABC transporter ATP-binding protein EhuA</fullName>
    </submittedName>
</protein>
<dbReference type="InterPro" id="IPR050086">
    <property type="entry name" value="MetN_ABC_transporter-like"/>
</dbReference>
<dbReference type="InterPro" id="IPR003593">
    <property type="entry name" value="AAA+_ATPase"/>
</dbReference>
<dbReference type="PROSITE" id="PS00211">
    <property type="entry name" value="ABC_TRANSPORTER_1"/>
    <property type="match status" value="1"/>
</dbReference>
<dbReference type="RefSeq" id="WP_112284586.1">
    <property type="nucleotide sequence ID" value="NZ_MASW01000006.1"/>
</dbReference>
<dbReference type="Proteomes" id="UP000249915">
    <property type="component" value="Unassembled WGS sequence"/>
</dbReference>
<dbReference type="OrthoDB" id="3513750at2"/>
<sequence>MAATGEAAKPILRVAGVRKAFDGKTALADVSLDVHEGEVVVVLGPSGSGKSTLIRCVHQLDAIDGGAIYLDGELLGYERRRGGLRALGERRVAVQRRRMSMVFQQFNLIPHFTVLRNVTEAPRRAHDRPRADAEQDALELLDRVGLRERAHDYPRQLSGGQQQRVAIARAVATRPRILLFDEPTSALDPELVGDVLAVMRGLAAEGMTMIVVTHEMAFAREVADRCVFMEAGRVVESGPPDELFTNPRTERLRSFLSRHNATSHESTLETTS</sequence>
<gene>
    <name evidence="5" type="ORF">BAY60_28325</name>
</gene>
<comment type="similarity">
    <text evidence="1">Belongs to the ABC transporter superfamily.</text>
</comment>
<keyword evidence="6" id="KW-1185">Reference proteome</keyword>
<proteinExistence type="inferred from homology"/>
<dbReference type="GO" id="GO:0015424">
    <property type="term" value="F:ABC-type amino acid transporter activity"/>
    <property type="evidence" value="ECO:0007669"/>
    <property type="project" value="InterPro"/>
</dbReference>
<dbReference type="InterPro" id="IPR030679">
    <property type="entry name" value="ABC_ATPase_HisP-typ"/>
</dbReference>
<dbReference type="PANTHER" id="PTHR43166:SF4">
    <property type="entry name" value="PHOSPHONATES IMPORT ATP-BINDING PROTEIN PHNC"/>
    <property type="match status" value="1"/>
</dbReference>
<dbReference type="CDD" id="cd03262">
    <property type="entry name" value="ABC_HisP_GlnQ"/>
    <property type="match status" value="1"/>
</dbReference>
<dbReference type="GO" id="GO:0016887">
    <property type="term" value="F:ATP hydrolysis activity"/>
    <property type="evidence" value="ECO:0007669"/>
    <property type="project" value="InterPro"/>
</dbReference>